<name>F0QRK7_MYCSL</name>
<keyword evidence="1" id="KW-0732">Signal</keyword>
<feature type="signal peptide" evidence="1">
    <location>
        <begin position="1"/>
        <end position="22"/>
    </location>
</feature>
<dbReference type="EMBL" id="CP002525">
    <property type="protein sequence ID" value="ADX98127.1"/>
    <property type="molecule type" value="Genomic_DNA"/>
</dbReference>
<proteinExistence type="predicted"/>
<sequence>MSFWIKGLVCAMLVGASGAAVVATGIFPKNRVSEEKKVNDEEYKKYDDFYRIVTSMDF</sequence>
<organism evidence="2 3">
    <name type="scientific">Mycoplasma suis (strain Illinois)</name>
    <dbReference type="NCBI Taxonomy" id="768700"/>
    <lineage>
        <taxon>Bacteria</taxon>
        <taxon>Bacillati</taxon>
        <taxon>Mycoplasmatota</taxon>
        <taxon>Mollicutes</taxon>
        <taxon>Mycoplasmataceae</taxon>
        <taxon>Mycoplasma</taxon>
    </lineage>
</organism>
<reference evidence="2 3" key="1">
    <citation type="journal article" date="2011" name="J. Bacteriol.">
        <title>Complete genome sequences of two hemotropic Mycoplasmas, Mycoplasma haemofelis strain Ohio2 and Mycoplasma suis strain Illinois.</title>
        <authorList>
            <person name="Messick J.B."/>
            <person name="Santos A.P."/>
            <person name="Guimaraes A.M."/>
        </authorList>
    </citation>
    <scope>NUCLEOTIDE SEQUENCE [LARGE SCALE GENOMIC DNA]</scope>
    <source>
        <strain evidence="2 3">Illinois</strain>
    </source>
</reference>
<gene>
    <name evidence="2" type="ordered locus">MSU_0595</name>
</gene>
<dbReference type="Proteomes" id="UP000007484">
    <property type="component" value="Chromosome"/>
</dbReference>
<dbReference type="RefSeq" id="WP_013609976.1">
    <property type="nucleotide sequence ID" value="NC_015155.1"/>
</dbReference>
<accession>F0QRK7</accession>
<evidence type="ECO:0000313" key="2">
    <source>
        <dbReference type="EMBL" id="ADX98127.1"/>
    </source>
</evidence>
<protein>
    <submittedName>
        <fullName evidence="2">Uncharacterized protein</fullName>
    </submittedName>
</protein>
<dbReference type="HOGENOM" id="CLU_3170507_0_0_14"/>
<dbReference type="AlphaFoldDB" id="F0QRK7"/>
<evidence type="ECO:0000256" key="1">
    <source>
        <dbReference type="SAM" id="SignalP"/>
    </source>
</evidence>
<feature type="chain" id="PRO_5003255255" evidence="1">
    <location>
        <begin position="23"/>
        <end position="58"/>
    </location>
</feature>
<keyword evidence="3" id="KW-1185">Reference proteome</keyword>
<evidence type="ECO:0000313" key="3">
    <source>
        <dbReference type="Proteomes" id="UP000007484"/>
    </source>
</evidence>
<dbReference type="STRING" id="768700.MSU_0595"/>
<dbReference type="KEGG" id="mss:MSU_0595"/>